<evidence type="ECO:0000313" key="1">
    <source>
        <dbReference type="EMBL" id="CAB4031855.1"/>
    </source>
</evidence>
<dbReference type="OrthoDB" id="5987910at2759"/>
<dbReference type="Proteomes" id="UP001152795">
    <property type="component" value="Unassembled WGS sequence"/>
</dbReference>
<evidence type="ECO:0000313" key="2">
    <source>
        <dbReference type="Proteomes" id="UP001152795"/>
    </source>
</evidence>
<protein>
    <submittedName>
        <fullName evidence="1">Uncharacterized protein</fullName>
    </submittedName>
</protein>
<comment type="caution">
    <text evidence="1">The sequence shown here is derived from an EMBL/GenBank/DDBJ whole genome shotgun (WGS) entry which is preliminary data.</text>
</comment>
<sequence>MSLVKSYYATYKDALSHTVFVTLLFNSGAMSRTRFARFVEKIVFLLVFLGLLFISVFAVFSAWGVDTWIKFSLYIIPLFSMICGHLIFKSRSFKEILSRRIEQNDTSANDADYETSEHDRRYSNTFDNLSSFLRKRSLRTCFYPISLLLYQWTLFLIFFYDKGISDYVGSLNISDDLSHLTRGLHFVIEENVWWPFYYIFWTTAMYITGFVACCFILVVDIQKIDIKSFMRKIGNGPLIQNCRYRYNARVTTPVGFCFSVLSLITGFFTFGLVELASRPHWEARQLSPISGYDDIQNLEGEVFDSELTSSVGIETGKGSSSSGKGGDPPKSITPREASKLLVHLKSSIERNGALFKPFLVLLTFFSVTNLVTLFAAMVYLKETGFTDLHWWTLVRALILFLLAIRLLWSAASITNTLSRIIPHIYYLRSVGELTGTKEDWDDFFQLAETFQLGTKTHGFPLTLKEVASLIGVLNFTFLIVLSLISKTKGQASLDSDGAA</sequence>
<gene>
    <name evidence="1" type="ORF">PACLA_8A074010</name>
</gene>
<organism evidence="1 2">
    <name type="scientific">Paramuricea clavata</name>
    <name type="common">Red gorgonian</name>
    <name type="synonym">Violescent sea-whip</name>
    <dbReference type="NCBI Taxonomy" id="317549"/>
    <lineage>
        <taxon>Eukaryota</taxon>
        <taxon>Metazoa</taxon>
        <taxon>Cnidaria</taxon>
        <taxon>Anthozoa</taxon>
        <taxon>Octocorallia</taxon>
        <taxon>Malacalcyonacea</taxon>
        <taxon>Plexauridae</taxon>
        <taxon>Paramuricea</taxon>
    </lineage>
</organism>
<dbReference type="EMBL" id="CACRXK020017945">
    <property type="protein sequence ID" value="CAB4031855.1"/>
    <property type="molecule type" value="Genomic_DNA"/>
</dbReference>
<dbReference type="AlphaFoldDB" id="A0A6S7JHC8"/>
<reference evidence="1" key="1">
    <citation type="submission" date="2020-04" db="EMBL/GenBank/DDBJ databases">
        <authorList>
            <person name="Alioto T."/>
            <person name="Alioto T."/>
            <person name="Gomez Garrido J."/>
        </authorList>
    </citation>
    <scope>NUCLEOTIDE SEQUENCE</scope>
    <source>
        <strain evidence="1">A484AB</strain>
    </source>
</reference>
<keyword evidence="2" id="KW-1185">Reference proteome</keyword>
<name>A0A6S7JHC8_PARCT</name>
<accession>A0A6S7JHC8</accession>
<proteinExistence type="predicted"/>